<dbReference type="OrthoDB" id="10065844at2759"/>
<evidence type="ECO:0000313" key="2">
    <source>
        <dbReference type="EMBL" id="KAF7234907.1"/>
    </source>
</evidence>
<organism evidence="2 3">
    <name type="scientific">Paragonimus skrjabini miyazakii</name>
    <dbReference type="NCBI Taxonomy" id="59628"/>
    <lineage>
        <taxon>Eukaryota</taxon>
        <taxon>Metazoa</taxon>
        <taxon>Spiralia</taxon>
        <taxon>Lophotrochozoa</taxon>
        <taxon>Platyhelminthes</taxon>
        <taxon>Trematoda</taxon>
        <taxon>Digenea</taxon>
        <taxon>Plagiorchiida</taxon>
        <taxon>Troglotremata</taxon>
        <taxon>Troglotrematidae</taxon>
        <taxon>Paragonimus</taxon>
    </lineage>
</organism>
<dbReference type="Proteomes" id="UP000822476">
    <property type="component" value="Unassembled WGS sequence"/>
</dbReference>
<protein>
    <submittedName>
        <fullName evidence="2">Uncharacterized protein</fullName>
    </submittedName>
</protein>
<evidence type="ECO:0000256" key="1">
    <source>
        <dbReference type="SAM" id="MobiDB-lite"/>
    </source>
</evidence>
<sequence>MSVNELQDEVSSKSGSVSTSADGRELKLARIRIQQLELQLALKDKMEQCRIEYEEDVKMLNEQADSVISDHPARKPLLTSLPQSSTSPAKPHCCAMEQGCNKRLDVQSVDRYTDDFANRLSYLIQYCDGEALDAIKGCIVLEPESGYNEAISILQRRFGQPYVIARCYIRSLTEDCTLKQDDAKGLKDLAEKIKLCATTLRQLHYESDMNSCRML</sequence>
<keyword evidence="3" id="KW-1185">Reference proteome</keyword>
<dbReference type="InterPro" id="IPR005312">
    <property type="entry name" value="DUF1759"/>
</dbReference>
<dbReference type="AlphaFoldDB" id="A0A8S9YQ00"/>
<name>A0A8S9YQ00_9TREM</name>
<dbReference type="Pfam" id="PF03564">
    <property type="entry name" value="DUF1759"/>
    <property type="match status" value="1"/>
</dbReference>
<evidence type="ECO:0000313" key="3">
    <source>
        <dbReference type="Proteomes" id="UP000822476"/>
    </source>
</evidence>
<feature type="region of interest" description="Disordered" evidence="1">
    <location>
        <begin position="1"/>
        <end position="21"/>
    </location>
</feature>
<gene>
    <name evidence="2" type="ORF">EG68_11013</name>
</gene>
<dbReference type="EMBL" id="JTDE01008506">
    <property type="protein sequence ID" value="KAF7234907.1"/>
    <property type="molecule type" value="Genomic_DNA"/>
</dbReference>
<reference evidence="2" key="1">
    <citation type="submission" date="2019-07" db="EMBL/GenBank/DDBJ databases">
        <title>Annotation for the trematode Paragonimus miyazaki's.</title>
        <authorList>
            <person name="Choi Y.-J."/>
        </authorList>
    </citation>
    <scope>NUCLEOTIDE SEQUENCE</scope>
    <source>
        <strain evidence="2">Japan</strain>
    </source>
</reference>
<proteinExistence type="predicted"/>
<comment type="caution">
    <text evidence="2">The sequence shown here is derived from an EMBL/GenBank/DDBJ whole genome shotgun (WGS) entry which is preliminary data.</text>
</comment>
<dbReference type="PANTHER" id="PTHR47331">
    <property type="entry name" value="PHD-TYPE DOMAIN-CONTAINING PROTEIN"/>
    <property type="match status" value="1"/>
</dbReference>
<accession>A0A8S9YQ00</accession>